<dbReference type="InterPro" id="IPR014717">
    <property type="entry name" value="Transl_elong_EF1B/ribsomal_bS6"/>
</dbReference>
<evidence type="ECO:0000256" key="1">
    <source>
        <dbReference type="ARBA" id="ARBA00009512"/>
    </source>
</evidence>
<keyword evidence="4 5" id="KW-0689">Ribosomal protein</keyword>
<dbReference type="RefSeq" id="WP_286135693.1">
    <property type="nucleotide sequence ID" value="NZ_BRPL01000002.1"/>
</dbReference>
<comment type="caution">
    <text evidence="5">The sequence shown here is derived from an EMBL/GenBank/DDBJ whole genome shotgun (WGS) entry which is preliminary data.</text>
</comment>
<dbReference type="InterPro" id="IPR000529">
    <property type="entry name" value="Ribosomal_bS6"/>
</dbReference>
<dbReference type="Pfam" id="PF01250">
    <property type="entry name" value="Ribosomal_S6"/>
    <property type="match status" value="1"/>
</dbReference>
<dbReference type="InterPro" id="IPR035980">
    <property type="entry name" value="Ribosomal_bS6_sf"/>
</dbReference>
<comment type="similarity">
    <text evidence="1 4">Belongs to the bacterial ribosomal protein bS6 family.</text>
</comment>
<dbReference type="GO" id="GO:0070181">
    <property type="term" value="F:small ribosomal subunit rRNA binding"/>
    <property type="evidence" value="ECO:0007669"/>
    <property type="project" value="TreeGrafter"/>
</dbReference>
<protein>
    <recommendedName>
        <fullName evidence="3 4">Small ribosomal subunit protein bS6</fullName>
    </recommendedName>
</protein>
<keyword evidence="6" id="KW-1185">Reference proteome</keyword>
<evidence type="ECO:0000256" key="4">
    <source>
        <dbReference type="HAMAP-Rule" id="MF_00360"/>
    </source>
</evidence>
<dbReference type="AlphaFoldDB" id="A0A9W6ES73"/>
<reference evidence="5" key="1">
    <citation type="submission" date="2022-07" db="EMBL/GenBank/DDBJ databases">
        <authorList>
            <person name="Kouya T."/>
            <person name="Ishiyama Y."/>
        </authorList>
    </citation>
    <scope>NUCLEOTIDE SEQUENCE</scope>
    <source>
        <strain evidence="5">WR16-4</strain>
    </source>
</reference>
<dbReference type="Gene3D" id="3.30.70.60">
    <property type="match status" value="1"/>
</dbReference>
<keyword evidence="4" id="KW-0699">rRNA-binding</keyword>
<dbReference type="HAMAP" id="MF_00360">
    <property type="entry name" value="Ribosomal_bS6"/>
    <property type="match status" value="1"/>
</dbReference>
<dbReference type="PANTHER" id="PTHR21011:SF1">
    <property type="entry name" value="SMALL RIBOSOMAL SUBUNIT PROTEIN BS6M"/>
    <property type="match status" value="1"/>
</dbReference>
<dbReference type="InterPro" id="IPR020814">
    <property type="entry name" value="Ribosomal_S6_plastid/chlpt"/>
</dbReference>
<dbReference type="NCBIfam" id="TIGR00166">
    <property type="entry name" value="S6"/>
    <property type="match status" value="1"/>
</dbReference>
<dbReference type="GO" id="GO:0003735">
    <property type="term" value="F:structural constituent of ribosome"/>
    <property type="evidence" value="ECO:0007669"/>
    <property type="project" value="InterPro"/>
</dbReference>
<evidence type="ECO:0000256" key="3">
    <source>
        <dbReference type="ARBA" id="ARBA00035294"/>
    </source>
</evidence>
<gene>
    <name evidence="4 5" type="primary">rpsF</name>
    <name evidence="5" type="ORF">WR164_02160</name>
</gene>
<dbReference type="GO" id="GO:1990904">
    <property type="term" value="C:ribonucleoprotein complex"/>
    <property type="evidence" value="ECO:0007669"/>
    <property type="project" value="UniProtKB-KW"/>
</dbReference>
<dbReference type="GO" id="GO:0006412">
    <property type="term" value="P:translation"/>
    <property type="evidence" value="ECO:0007669"/>
    <property type="project" value="UniProtKB-UniRule"/>
</dbReference>
<accession>A0A9W6ES73</accession>
<reference evidence="5" key="2">
    <citation type="journal article" date="2023" name="PLoS ONE">
        <title>Philodulcilactobacillus myokoensis gen. nov., sp. nov., a fructophilic, acidophilic, and agar-phobic lactic acid bacterium isolated from fermented vegetable extracts.</title>
        <authorList>
            <person name="Kouya T."/>
            <person name="Ishiyama Y."/>
            <person name="Ohashi S."/>
            <person name="Kumakubo R."/>
            <person name="Yamazaki T."/>
            <person name="Otaki T."/>
        </authorList>
    </citation>
    <scope>NUCLEOTIDE SEQUENCE</scope>
    <source>
        <strain evidence="5">WR16-4</strain>
    </source>
</reference>
<comment type="function">
    <text evidence="2 4">Binds together with bS18 to 16S ribosomal RNA.</text>
</comment>
<evidence type="ECO:0000313" key="6">
    <source>
        <dbReference type="Proteomes" id="UP001144204"/>
    </source>
</evidence>
<keyword evidence="4" id="KW-0687">Ribonucleoprotein</keyword>
<organism evidence="5 6">
    <name type="scientific">Philodulcilactobacillus myokoensis</name>
    <dbReference type="NCBI Taxonomy" id="2929573"/>
    <lineage>
        <taxon>Bacteria</taxon>
        <taxon>Bacillati</taxon>
        <taxon>Bacillota</taxon>
        <taxon>Bacilli</taxon>
        <taxon>Lactobacillales</taxon>
        <taxon>Lactobacillaceae</taxon>
        <taxon>Philodulcilactobacillus</taxon>
    </lineage>
</organism>
<proteinExistence type="inferred from homology"/>
<dbReference type="PANTHER" id="PTHR21011">
    <property type="entry name" value="MITOCHONDRIAL 28S RIBOSOMAL PROTEIN S6"/>
    <property type="match status" value="1"/>
</dbReference>
<name>A0A9W6ES73_9LACO</name>
<keyword evidence="4" id="KW-0694">RNA-binding</keyword>
<evidence type="ECO:0000313" key="5">
    <source>
        <dbReference type="EMBL" id="GLB46237.1"/>
    </source>
</evidence>
<sequence>MEEHKYEVTYIIRPDLNDADKKKLVDRFDKILTDNGAKLIDSKDWQKRRFAYEIGNYNEGIYHVINMTTDQKAALDEFDRLAKYDDNILRHMIVRR</sequence>
<dbReference type="SUPFAM" id="SSF54995">
    <property type="entry name" value="Ribosomal protein S6"/>
    <property type="match status" value="1"/>
</dbReference>
<evidence type="ECO:0000256" key="2">
    <source>
        <dbReference type="ARBA" id="ARBA00035104"/>
    </source>
</evidence>
<dbReference type="CDD" id="cd00473">
    <property type="entry name" value="bS6"/>
    <property type="match status" value="1"/>
</dbReference>
<dbReference type="Proteomes" id="UP001144204">
    <property type="component" value="Unassembled WGS sequence"/>
</dbReference>
<dbReference type="EMBL" id="BRPL01000002">
    <property type="protein sequence ID" value="GLB46237.1"/>
    <property type="molecule type" value="Genomic_DNA"/>
</dbReference>
<dbReference type="GO" id="GO:0005737">
    <property type="term" value="C:cytoplasm"/>
    <property type="evidence" value="ECO:0007669"/>
    <property type="project" value="UniProtKB-ARBA"/>
</dbReference>
<dbReference type="GO" id="GO:0005840">
    <property type="term" value="C:ribosome"/>
    <property type="evidence" value="ECO:0007669"/>
    <property type="project" value="UniProtKB-KW"/>
</dbReference>